<dbReference type="EMBL" id="BAABME010003276">
    <property type="protein sequence ID" value="GAA0158168.1"/>
    <property type="molecule type" value="Genomic_DNA"/>
</dbReference>
<keyword evidence="2" id="KW-1185">Reference proteome</keyword>
<evidence type="ECO:0008006" key="3">
    <source>
        <dbReference type="Google" id="ProtNLM"/>
    </source>
</evidence>
<evidence type="ECO:0000313" key="1">
    <source>
        <dbReference type="EMBL" id="GAA0158168.1"/>
    </source>
</evidence>
<organism evidence="1 2">
    <name type="scientific">Lithospermum erythrorhizon</name>
    <name type="common">Purple gromwell</name>
    <name type="synonym">Lithospermum officinale var. erythrorhizon</name>
    <dbReference type="NCBI Taxonomy" id="34254"/>
    <lineage>
        <taxon>Eukaryota</taxon>
        <taxon>Viridiplantae</taxon>
        <taxon>Streptophyta</taxon>
        <taxon>Embryophyta</taxon>
        <taxon>Tracheophyta</taxon>
        <taxon>Spermatophyta</taxon>
        <taxon>Magnoliopsida</taxon>
        <taxon>eudicotyledons</taxon>
        <taxon>Gunneridae</taxon>
        <taxon>Pentapetalae</taxon>
        <taxon>asterids</taxon>
        <taxon>lamiids</taxon>
        <taxon>Boraginales</taxon>
        <taxon>Boraginaceae</taxon>
        <taxon>Boraginoideae</taxon>
        <taxon>Lithospermeae</taxon>
        <taxon>Lithospermum</taxon>
    </lineage>
</organism>
<dbReference type="AlphaFoldDB" id="A0AAV3Q3Q2"/>
<gene>
    <name evidence="1" type="ORF">LIER_15264</name>
</gene>
<accession>A0AAV3Q3Q2</accession>
<name>A0AAV3Q3Q2_LITER</name>
<evidence type="ECO:0000313" key="2">
    <source>
        <dbReference type="Proteomes" id="UP001454036"/>
    </source>
</evidence>
<sequence length="160" mass="18516">MREWVQLTFEIDRLRETNEVYWQQRAKVEWRVKGDRNTGFFHAVTIQRNKSNIITAFRDERSVLQTSLDSVHDRAVTFYKKLFSSQSNNLGSSIVFGQLRPLTSTQIAFLGLTFTKKDINRSLFAMKKGKAPGLDGMPASFYQFYWDTVGGISVTWFSIV</sequence>
<dbReference type="Proteomes" id="UP001454036">
    <property type="component" value="Unassembled WGS sequence"/>
</dbReference>
<reference evidence="1 2" key="1">
    <citation type="submission" date="2024-01" db="EMBL/GenBank/DDBJ databases">
        <title>The complete chloroplast genome sequence of Lithospermum erythrorhizon: insights into the phylogenetic relationship among Boraginaceae species and the maternal lineages of purple gromwells.</title>
        <authorList>
            <person name="Okada T."/>
            <person name="Watanabe K."/>
        </authorList>
    </citation>
    <scope>NUCLEOTIDE SEQUENCE [LARGE SCALE GENOMIC DNA]</scope>
</reference>
<protein>
    <recommendedName>
        <fullName evidence="3">Reverse transcriptase</fullName>
    </recommendedName>
</protein>
<comment type="caution">
    <text evidence="1">The sequence shown here is derived from an EMBL/GenBank/DDBJ whole genome shotgun (WGS) entry which is preliminary data.</text>
</comment>
<proteinExistence type="predicted"/>